<proteinExistence type="predicted"/>
<dbReference type="AlphaFoldDB" id="A0A1R4JH12"/>
<dbReference type="Proteomes" id="UP000188342">
    <property type="component" value="Unassembled WGS sequence"/>
</dbReference>
<keyword evidence="3" id="KW-1185">Reference proteome</keyword>
<organism evidence="2 3">
    <name type="scientific">Luteococcus japonicus LSP_Lj1</name>
    <dbReference type="NCBI Taxonomy" id="1255658"/>
    <lineage>
        <taxon>Bacteria</taxon>
        <taxon>Bacillati</taxon>
        <taxon>Actinomycetota</taxon>
        <taxon>Actinomycetes</taxon>
        <taxon>Propionibacteriales</taxon>
        <taxon>Propionibacteriaceae</taxon>
        <taxon>Luteococcus</taxon>
    </lineage>
</organism>
<protein>
    <submittedName>
        <fullName evidence="2">Uncharacterized protein</fullName>
    </submittedName>
</protein>
<name>A0A1R4JH12_9ACTN</name>
<gene>
    <name evidence="2" type="ORF">FM114_07495</name>
</gene>
<evidence type="ECO:0000313" key="3">
    <source>
        <dbReference type="Proteomes" id="UP000188342"/>
    </source>
</evidence>
<sequence length="39" mass="4021">MQTAADPELKAFIAKYADGSKAPEPRGECTGGIGTPQGR</sequence>
<feature type="region of interest" description="Disordered" evidence="1">
    <location>
        <begin position="16"/>
        <end position="39"/>
    </location>
</feature>
<accession>A0A1R4JH12</accession>
<feature type="compositionally biased region" description="Gly residues" evidence="1">
    <location>
        <begin position="29"/>
        <end position="39"/>
    </location>
</feature>
<evidence type="ECO:0000313" key="2">
    <source>
        <dbReference type="EMBL" id="SJN31317.1"/>
    </source>
</evidence>
<evidence type="ECO:0000256" key="1">
    <source>
        <dbReference type="SAM" id="MobiDB-lite"/>
    </source>
</evidence>
<reference evidence="2 3" key="1">
    <citation type="submission" date="2017-02" db="EMBL/GenBank/DDBJ databases">
        <authorList>
            <person name="Peterson S.W."/>
        </authorList>
    </citation>
    <scope>NUCLEOTIDE SEQUENCE [LARGE SCALE GENOMIC DNA]</scope>
    <source>
        <strain evidence="2 3">LSP_Lj1</strain>
    </source>
</reference>
<dbReference type="EMBL" id="FUKQ01000030">
    <property type="protein sequence ID" value="SJN31317.1"/>
    <property type="molecule type" value="Genomic_DNA"/>
</dbReference>